<dbReference type="Proteomes" id="UP000031740">
    <property type="component" value="Unassembled WGS sequence"/>
</dbReference>
<dbReference type="Pfam" id="PF01311">
    <property type="entry name" value="Bac_export_1"/>
    <property type="match status" value="1"/>
</dbReference>
<keyword evidence="11" id="KW-0282">Flagellum</keyword>
<dbReference type="AlphaFoldDB" id="A0A072QZF7"/>
<keyword evidence="4 10" id="KW-1003">Cell membrane</keyword>
<dbReference type="GO" id="GO:0044780">
    <property type="term" value="P:bacterial-type flagellum assembly"/>
    <property type="evidence" value="ECO:0007669"/>
    <property type="project" value="UniProtKB-UniRule"/>
</dbReference>
<evidence type="ECO:0000256" key="2">
    <source>
        <dbReference type="ARBA" id="ARBA00009772"/>
    </source>
</evidence>
<protein>
    <recommendedName>
        <fullName evidence="3 9">Flagellar biosynthetic protein FliR</fullName>
    </recommendedName>
</protein>
<keyword evidence="5 10" id="KW-0812">Transmembrane</keyword>
<dbReference type="PRINTS" id="PR00953">
    <property type="entry name" value="TYPE3IMRPROT"/>
</dbReference>
<evidence type="ECO:0000256" key="10">
    <source>
        <dbReference type="RuleBase" id="RU362071"/>
    </source>
</evidence>
<evidence type="ECO:0000256" key="8">
    <source>
        <dbReference type="ARBA" id="ARBA00023143"/>
    </source>
</evidence>
<reference evidence="11 12" key="1">
    <citation type="submission" date="2013-04" db="EMBL/GenBank/DDBJ databases">
        <title>The Genome Sequence of Bartonella bacilliformis Ver097.</title>
        <authorList>
            <consortium name="The Broad Institute Genomics Platform"/>
            <consortium name="The Broad Institute Genome Sequencing Center for Infectious Disease"/>
            <person name="Feldgarden M."/>
            <person name="Kirby J."/>
            <person name="Birtles R."/>
            <person name="Dasch G."/>
            <person name="Hendrix L."/>
            <person name="Koehler J."/>
            <person name="Walker B."/>
            <person name="Young S.K."/>
            <person name="Zeng Q."/>
            <person name="Gargeya S."/>
            <person name="Fitzgerald M."/>
            <person name="Haas B."/>
            <person name="Abouelleil A."/>
            <person name="Allen A.W."/>
            <person name="Alvarado L."/>
            <person name="Arachchi H.M."/>
            <person name="Berlin A.M."/>
            <person name="Chapman S.B."/>
            <person name="Gainer-Dewar J."/>
            <person name="Goldberg J."/>
            <person name="Griggs A."/>
            <person name="Gujja S."/>
            <person name="Hansen M."/>
            <person name="Howarth C."/>
            <person name="Imamovic A."/>
            <person name="Ireland A."/>
            <person name="Larimer J."/>
            <person name="McCowan C."/>
            <person name="Murphy C."/>
            <person name="Pearson M."/>
            <person name="Poon T.W."/>
            <person name="Priest M."/>
            <person name="Roberts A."/>
            <person name="Saif S."/>
            <person name="Shea T."/>
            <person name="Sisk P."/>
            <person name="Sykes S."/>
            <person name="Wortman J."/>
            <person name="Nusbaum C."/>
            <person name="Birren B."/>
        </authorList>
    </citation>
    <scope>NUCLEOTIDE SEQUENCE [LARGE SCALE GENOMIC DNA]</scope>
    <source>
        <strain evidence="11 12">Ver097</strain>
    </source>
</reference>
<dbReference type="InterPro" id="IPR006303">
    <property type="entry name" value="FliR"/>
</dbReference>
<evidence type="ECO:0000256" key="9">
    <source>
        <dbReference type="NCBIfam" id="TIGR01400"/>
    </source>
</evidence>
<feature type="transmembrane region" description="Helical" evidence="10">
    <location>
        <begin position="91"/>
        <end position="117"/>
    </location>
</feature>
<organism evidence="11 12">
    <name type="scientific">Bartonella bacilliformis Ver097</name>
    <dbReference type="NCBI Taxonomy" id="1293911"/>
    <lineage>
        <taxon>Bacteria</taxon>
        <taxon>Pseudomonadati</taxon>
        <taxon>Pseudomonadota</taxon>
        <taxon>Alphaproteobacteria</taxon>
        <taxon>Hyphomicrobiales</taxon>
        <taxon>Bartonellaceae</taxon>
        <taxon>Bartonella</taxon>
    </lineage>
</organism>
<keyword evidence="8 10" id="KW-0975">Bacterial flagellum</keyword>
<proteinExistence type="inferred from homology"/>
<dbReference type="EMBL" id="ASIV01000008">
    <property type="protein sequence ID" value="KEG18342.1"/>
    <property type="molecule type" value="Genomic_DNA"/>
</dbReference>
<evidence type="ECO:0000313" key="11">
    <source>
        <dbReference type="EMBL" id="KEG18342.1"/>
    </source>
</evidence>
<comment type="function">
    <text evidence="1 10">Role in flagellar biosynthesis.</text>
</comment>
<dbReference type="NCBIfam" id="TIGR01400">
    <property type="entry name" value="fliR"/>
    <property type="match status" value="1"/>
</dbReference>
<evidence type="ECO:0000256" key="3">
    <source>
        <dbReference type="ARBA" id="ARBA00021717"/>
    </source>
</evidence>
<feature type="transmembrane region" description="Helical" evidence="10">
    <location>
        <begin position="138"/>
        <end position="160"/>
    </location>
</feature>
<comment type="similarity">
    <text evidence="2 10">Belongs to the FliR/MopE/SpaR family.</text>
</comment>
<accession>A0A072QZF7</accession>
<dbReference type="NCBIfam" id="NF009416">
    <property type="entry name" value="PRK12780.1"/>
    <property type="match status" value="1"/>
</dbReference>
<evidence type="ECO:0000256" key="5">
    <source>
        <dbReference type="ARBA" id="ARBA00022692"/>
    </source>
</evidence>
<dbReference type="GO" id="GO:0009425">
    <property type="term" value="C:bacterial-type flagellum basal body"/>
    <property type="evidence" value="ECO:0007669"/>
    <property type="project" value="UniProtKB-SubCell"/>
</dbReference>
<evidence type="ECO:0000256" key="1">
    <source>
        <dbReference type="ARBA" id="ARBA00002578"/>
    </source>
</evidence>
<dbReference type="RefSeq" id="WP_041849878.1">
    <property type="nucleotide sequence ID" value="NZ_KL503807.1"/>
</dbReference>
<keyword evidence="11" id="KW-0969">Cilium</keyword>
<dbReference type="PANTHER" id="PTHR30065">
    <property type="entry name" value="FLAGELLAR BIOSYNTHETIC PROTEIN FLIR"/>
    <property type="match status" value="1"/>
</dbReference>
<feature type="transmembrane region" description="Helical" evidence="10">
    <location>
        <begin position="224"/>
        <end position="246"/>
    </location>
</feature>
<feature type="transmembrane region" description="Helical" evidence="10">
    <location>
        <begin position="20"/>
        <end position="39"/>
    </location>
</feature>
<dbReference type="PANTHER" id="PTHR30065:SF8">
    <property type="entry name" value="FLAGELLAR BIOSYNTHETIC PROTEIN FLIR"/>
    <property type="match status" value="1"/>
</dbReference>
<evidence type="ECO:0000256" key="7">
    <source>
        <dbReference type="ARBA" id="ARBA00023136"/>
    </source>
</evidence>
<comment type="subcellular location">
    <subcellularLocation>
        <location evidence="10">Cell membrane</location>
        <topology evidence="10">Multi-pass membrane protein</topology>
    </subcellularLocation>
    <subcellularLocation>
        <location evidence="10">Bacterial flagellum basal body</location>
    </subcellularLocation>
</comment>
<name>A0A072QZF7_BARBA</name>
<feature type="transmembrane region" description="Helical" evidence="10">
    <location>
        <begin position="51"/>
        <end position="71"/>
    </location>
</feature>
<feature type="transmembrane region" description="Helical" evidence="10">
    <location>
        <begin position="199"/>
        <end position="217"/>
    </location>
</feature>
<keyword evidence="11" id="KW-0966">Cell projection</keyword>
<keyword evidence="6 10" id="KW-1133">Transmembrane helix</keyword>
<evidence type="ECO:0000256" key="4">
    <source>
        <dbReference type="ARBA" id="ARBA00022475"/>
    </source>
</evidence>
<dbReference type="HOGENOM" id="CLU_063626_3_1_5"/>
<dbReference type="GO" id="GO:0005886">
    <property type="term" value="C:plasma membrane"/>
    <property type="evidence" value="ECO:0007669"/>
    <property type="project" value="UniProtKB-SubCell"/>
</dbReference>
<keyword evidence="7 10" id="KW-0472">Membrane</keyword>
<sequence>MPLTSLSSLISPLASVPLNQLVLLAMLVFARVGACLMLMPGISSIRIPIQLRLFIAISFSLIMLPMVADFFKDFGEKPDFTLFVRALCSEMLIGVTFGVIAHVYLWALQFMATIIAMSMGYSGQPGHNVIDSTPETQVAHLLVLVGVMLFFASDLHMFAIRGLLASYDVVSPVFIPNPEAALIDYRDALSKAFLTTLRIAAPFIVYAVLVNIAVGLVNKLTPNIPVYFISLPFVIAGGLFLLYFIMPEILNFFSLESQDWLRRGP</sequence>
<evidence type="ECO:0000256" key="6">
    <source>
        <dbReference type="ARBA" id="ARBA00022989"/>
    </source>
</evidence>
<dbReference type="InterPro" id="IPR002010">
    <property type="entry name" value="T3SS_IM_R"/>
</dbReference>
<gene>
    <name evidence="11" type="ORF">H710_01191</name>
</gene>
<dbReference type="GO" id="GO:0006605">
    <property type="term" value="P:protein targeting"/>
    <property type="evidence" value="ECO:0007669"/>
    <property type="project" value="UniProtKB-UniRule"/>
</dbReference>
<comment type="caution">
    <text evidence="11">The sequence shown here is derived from an EMBL/GenBank/DDBJ whole genome shotgun (WGS) entry which is preliminary data.</text>
</comment>
<dbReference type="STRING" id="1293911.H710_01191"/>
<evidence type="ECO:0000313" key="12">
    <source>
        <dbReference type="Proteomes" id="UP000031740"/>
    </source>
</evidence>
<dbReference type="PATRIC" id="fig|1293911.3.peg.1231"/>